<name>T1ADM5_9ZZZZ</name>
<dbReference type="Gene3D" id="2.30.40.10">
    <property type="entry name" value="Urease, subunit C, domain 1"/>
    <property type="match status" value="1"/>
</dbReference>
<proteinExistence type="predicted"/>
<protein>
    <submittedName>
        <fullName evidence="1">Formiminoglutamate deiminase</fullName>
    </submittedName>
</protein>
<dbReference type="SUPFAM" id="SSF51338">
    <property type="entry name" value="Composite domain of metallo-dependent hydrolases"/>
    <property type="match status" value="1"/>
</dbReference>
<reference evidence="1" key="2">
    <citation type="journal article" date="2014" name="ISME J.">
        <title>Microbial stratification in low pH oxic and suboxic macroscopic growths along an acid mine drainage.</title>
        <authorList>
            <person name="Mendez-Garcia C."/>
            <person name="Mesa V."/>
            <person name="Sprenger R.R."/>
            <person name="Richter M."/>
            <person name="Diez M.S."/>
            <person name="Solano J."/>
            <person name="Bargiela R."/>
            <person name="Golyshina O.V."/>
            <person name="Manteca A."/>
            <person name="Ramos J.L."/>
            <person name="Gallego J.R."/>
            <person name="Llorente I."/>
            <person name="Martins Dos Santos V.A."/>
            <person name="Jensen O.N."/>
            <person name="Pelaez A.I."/>
            <person name="Sanchez J."/>
            <person name="Ferrer M."/>
        </authorList>
    </citation>
    <scope>NUCLEOTIDE SEQUENCE</scope>
</reference>
<sequence>NVLARPDQPSTGASLYQDALAGGAQALGLPVGAIAPGRRADFLALDADHPDLAGKARDAVLDTWIFAQGRSLIRDVIAGGHIVVENRRHKERERIDAAYRRTLRKLLHDA</sequence>
<organism evidence="1">
    <name type="scientific">mine drainage metagenome</name>
    <dbReference type="NCBI Taxonomy" id="410659"/>
    <lineage>
        <taxon>unclassified sequences</taxon>
        <taxon>metagenomes</taxon>
        <taxon>ecological metagenomes</taxon>
    </lineage>
</organism>
<dbReference type="InterPro" id="IPR011059">
    <property type="entry name" value="Metal-dep_hydrolase_composite"/>
</dbReference>
<gene>
    <name evidence="1" type="ORF">B1A_10683</name>
</gene>
<dbReference type="AlphaFoldDB" id="T1ADM5"/>
<evidence type="ECO:0000313" key="1">
    <source>
        <dbReference type="EMBL" id="EQD58721.1"/>
    </source>
</evidence>
<comment type="caution">
    <text evidence="1">The sequence shown here is derived from an EMBL/GenBank/DDBJ whole genome shotgun (WGS) entry which is preliminary data.</text>
</comment>
<dbReference type="EMBL" id="AUZX01007611">
    <property type="protein sequence ID" value="EQD58721.1"/>
    <property type="molecule type" value="Genomic_DNA"/>
</dbReference>
<dbReference type="GO" id="GO:0016810">
    <property type="term" value="F:hydrolase activity, acting on carbon-nitrogen (but not peptide) bonds"/>
    <property type="evidence" value="ECO:0007669"/>
    <property type="project" value="InterPro"/>
</dbReference>
<feature type="non-terminal residue" evidence="1">
    <location>
        <position position="1"/>
    </location>
</feature>
<reference evidence="1" key="1">
    <citation type="submission" date="2013-08" db="EMBL/GenBank/DDBJ databases">
        <authorList>
            <person name="Mendez C."/>
            <person name="Richter M."/>
            <person name="Ferrer M."/>
            <person name="Sanchez J."/>
        </authorList>
    </citation>
    <scope>NUCLEOTIDE SEQUENCE</scope>
</reference>
<accession>T1ADM5</accession>